<proteinExistence type="predicted"/>
<sequence>MSFVNRILAKRAGSNHLVRNLIKNRINRKNFNYRNVGWLKDPLLSLNFSIPTRDEADRLKLQSCVDIDTKLIGTMIELNKTGVNSGHTDFYELADSYLDLVYNYKSLTSDRQPVHNKIIEIVESRFNYNPISNVHKHSRSLLSSKGSETRSHETIDTSNHSNEHSSHISQHSDYDSMRKLSVFFEKASSRILRVSGSNSEYFLNQVLSSSVSTMCAGDVKYSCLLDSKGVILDTCFVSKLDGHYLLVTTGNKKNDVLDYISSYSVHLKAFALDVKVSPQDKFKVVNLYGPLSREVFAELLEDKRNQMTIEHMDGSAPKDSGGLENRDSGFPKLFMKSFYINFTSKDCKIICYRVSDVEEGLEFIVPSECFAEFKNLLLSHGSVRKIGFETYDIARLESGVVRPEVDLTPESTPLHSSLMWNVDVEKIRSKIIFGHRNFGHNIVDGISKMYVTRNLTSIFRRVGLISSTMLTPSCKVLTRSTRMPIGNRLVTSSAFSPALGMYISHCYVDRDYAKHDTPVVISIPKEPDETVSKAKYKKYYRSNVLKTFCSGTIVRLPFIKRNLKVSRDHKSKTENVTYLKSQVKKMGEQKQLIRGEKETGVKTKKQLWKEIIKNHKKKINATLDMACKRWEEINKQITEESMTPEALSKTNKTDMINSHDLTNALEYYKLRIGVNVSSRHRRYRPPRHTN</sequence>
<dbReference type="PANTHER" id="PTHR43757">
    <property type="entry name" value="AMINOMETHYLTRANSFERASE"/>
    <property type="match status" value="1"/>
</dbReference>
<feature type="region of interest" description="Disordered" evidence="1">
    <location>
        <begin position="140"/>
        <end position="172"/>
    </location>
</feature>
<protein>
    <recommendedName>
        <fullName evidence="2">GCVT N-terminal domain-containing protein</fullName>
    </recommendedName>
</protein>
<evidence type="ECO:0000313" key="4">
    <source>
        <dbReference type="Proteomes" id="UP000003786"/>
    </source>
</evidence>
<dbReference type="RefSeq" id="XP_009689259.1">
    <property type="nucleotide sequence ID" value="XM_009690964.1"/>
</dbReference>
<dbReference type="eggNOG" id="KOG2770">
    <property type="taxonomic scope" value="Eukaryota"/>
</dbReference>
<dbReference type="Pfam" id="PF01571">
    <property type="entry name" value="GCV_T"/>
    <property type="match status" value="1"/>
</dbReference>
<dbReference type="AlphaFoldDB" id="J4C7F7"/>
<accession>J4C7F7</accession>
<dbReference type="InterPro" id="IPR027266">
    <property type="entry name" value="TrmE/GcvT-like"/>
</dbReference>
<keyword evidence="4" id="KW-1185">Reference proteome</keyword>
<evidence type="ECO:0000256" key="1">
    <source>
        <dbReference type="SAM" id="MobiDB-lite"/>
    </source>
</evidence>
<dbReference type="InterPro" id="IPR006222">
    <property type="entry name" value="GCVT_N"/>
</dbReference>
<dbReference type="OMA" id="IGFETYD"/>
<name>J4C7F7_THEOR</name>
<dbReference type="EMBL" id="AP011946">
    <property type="protein sequence ID" value="BAM38958.1"/>
    <property type="molecule type" value="Genomic_DNA"/>
</dbReference>
<feature type="compositionally biased region" description="Basic and acidic residues" evidence="1">
    <location>
        <begin position="147"/>
        <end position="172"/>
    </location>
</feature>
<dbReference type="KEGG" id="tot:TOT_010000423"/>
<dbReference type="VEuPathDB" id="PiroplasmaDB:TOT_010000423"/>
<dbReference type="SUPFAM" id="SSF101790">
    <property type="entry name" value="Aminomethyltransferase beta-barrel domain"/>
    <property type="match status" value="1"/>
</dbReference>
<dbReference type="PANTHER" id="PTHR43757:SF2">
    <property type="entry name" value="AMINOMETHYLTRANSFERASE, MITOCHONDRIAL"/>
    <property type="match status" value="1"/>
</dbReference>
<dbReference type="OrthoDB" id="524799at2759"/>
<feature type="domain" description="GCVT N-terminal" evidence="2">
    <location>
        <begin position="170"/>
        <end position="311"/>
    </location>
</feature>
<dbReference type="GeneID" id="20713338"/>
<evidence type="ECO:0000259" key="2">
    <source>
        <dbReference type="Pfam" id="PF01571"/>
    </source>
</evidence>
<dbReference type="SUPFAM" id="SSF103025">
    <property type="entry name" value="Folate-binding domain"/>
    <property type="match status" value="1"/>
</dbReference>
<dbReference type="STRING" id="869250.J4C7F7"/>
<organism evidence="3 4">
    <name type="scientific">Theileria orientalis strain Shintoku</name>
    <dbReference type="NCBI Taxonomy" id="869250"/>
    <lineage>
        <taxon>Eukaryota</taxon>
        <taxon>Sar</taxon>
        <taxon>Alveolata</taxon>
        <taxon>Apicomplexa</taxon>
        <taxon>Aconoidasida</taxon>
        <taxon>Piroplasmida</taxon>
        <taxon>Theileriidae</taxon>
        <taxon>Theileria</taxon>
    </lineage>
</organism>
<dbReference type="InterPro" id="IPR029043">
    <property type="entry name" value="GcvT/YgfZ_C"/>
</dbReference>
<dbReference type="Gene3D" id="3.30.1360.120">
    <property type="entry name" value="Probable tRNA modification gtpase trme, domain 1"/>
    <property type="match status" value="1"/>
</dbReference>
<evidence type="ECO:0000313" key="3">
    <source>
        <dbReference type="EMBL" id="BAM38958.1"/>
    </source>
</evidence>
<gene>
    <name evidence="3" type="ORF">TOT_010000423</name>
</gene>
<dbReference type="GO" id="GO:0005739">
    <property type="term" value="C:mitochondrion"/>
    <property type="evidence" value="ECO:0007669"/>
    <property type="project" value="TreeGrafter"/>
</dbReference>
<reference evidence="3 4" key="1">
    <citation type="journal article" date="2012" name="MBio">
        <title>Comparative genome analysis of three eukaryotic parasites with differing abilities to transform leukocytes reveals key mediators of Theileria-induced leukocyte transformation.</title>
        <authorList>
            <person name="Hayashida K."/>
            <person name="Hara Y."/>
            <person name="Abe T."/>
            <person name="Yamasaki C."/>
            <person name="Toyoda A."/>
            <person name="Kosuge T."/>
            <person name="Suzuki Y."/>
            <person name="Sato Y."/>
            <person name="Kawashima S."/>
            <person name="Katayama T."/>
            <person name="Wakaguri H."/>
            <person name="Inoue N."/>
            <person name="Homma K."/>
            <person name="Tada-Umezaki M."/>
            <person name="Yagi Y."/>
            <person name="Fujii Y."/>
            <person name="Habara T."/>
            <person name="Kanehisa M."/>
            <person name="Watanabe H."/>
            <person name="Ito K."/>
            <person name="Gojobori T."/>
            <person name="Sugawara H."/>
            <person name="Imanishi T."/>
            <person name="Weir W."/>
            <person name="Gardner M."/>
            <person name="Pain A."/>
            <person name="Shiels B."/>
            <person name="Hattori M."/>
            <person name="Nene V."/>
            <person name="Sugimoto C."/>
        </authorList>
    </citation>
    <scope>NUCLEOTIDE SEQUENCE [LARGE SCALE GENOMIC DNA]</scope>
    <source>
        <strain evidence="3 4">Shintoku</strain>
    </source>
</reference>
<dbReference type="Proteomes" id="UP000003786">
    <property type="component" value="Chromosome 1"/>
</dbReference>
<dbReference type="InterPro" id="IPR028896">
    <property type="entry name" value="GcvT/YgfZ/DmdA"/>
</dbReference>